<dbReference type="CDD" id="cd22912">
    <property type="entry name" value="HFD_H4"/>
    <property type="match status" value="1"/>
</dbReference>
<dbReference type="InterPro" id="IPR009072">
    <property type="entry name" value="Histone-fold"/>
</dbReference>
<evidence type="ECO:0000259" key="12">
    <source>
        <dbReference type="SMART" id="SM00803"/>
    </source>
</evidence>
<dbReference type="InterPro" id="IPR004823">
    <property type="entry name" value="TAF_TATA-bd_Histone-like_dom"/>
</dbReference>
<name>A0AAN8IT86_TRICO</name>
<comment type="subunit">
    <text evidence="10">The nucleosome is a histone octamer containing two molecules each of H2A, H2B, H3 and H4 assembled in one H3-H4 heterotetramer and two H2A-H2B heterodimers. The octamer wraps approximately 147 bp of DNA.</text>
</comment>
<evidence type="ECO:0000313" key="13">
    <source>
        <dbReference type="EMBL" id="KAK5969497.1"/>
    </source>
</evidence>
<evidence type="ECO:0000256" key="5">
    <source>
        <dbReference type="ARBA" id="ARBA00020836"/>
    </source>
</evidence>
<keyword evidence="8 10" id="KW-0539">Nucleus</keyword>
<evidence type="ECO:0000256" key="7">
    <source>
        <dbReference type="ARBA" id="ARBA00023125"/>
    </source>
</evidence>
<evidence type="ECO:0000256" key="1">
    <source>
        <dbReference type="ARBA" id="ARBA00002001"/>
    </source>
</evidence>
<comment type="function">
    <text evidence="1 10">Core component of nucleosome. Nucleosomes wrap and compact DNA into chromatin, limiting DNA accessibility to the cellular machineries which require DNA as a template. Histones thereby play a central role in transcription regulation, DNA repair, DNA replication and chromosomal stability. DNA accessibility is regulated via a complex set of post-translational modifications of histones, also called histone code, and nucleosome remodeling.</text>
</comment>
<dbReference type="Gene3D" id="1.10.20.10">
    <property type="entry name" value="Histone, subunit A"/>
    <property type="match status" value="1"/>
</dbReference>
<evidence type="ECO:0000256" key="11">
    <source>
        <dbReference type="SAM" id="MobiDB-lite"/>
    </source>
</evidence>
<evidence type="ECO:0000313" key="15">
    <source>
        <dbReference type="Proteomes" id="UP001331761"/>
    </source>
</evidence>
<comment type="subcellular location">
    <subcellularLocation>
        <location evidence="3">Chromosome</location>
    </subcellularLocation>
    <subcellularLocation>
        <location evidence="2">Nucleus</location>
    </subcellularLocation>
</comment>
<dbReference type="SMART" id="SM00417">
    <property type="entry name" value="H4"/>
    <property type="match status" value="1"/>
</dbReference>
<comment type="similarity">
    <text evidence="4 10">Belongs to the histone H4 family.</text>
</comment>
<gene>
    <name evidence="14" type="ORF">GCK32_022739</name>
    <name evidence="13" type="ORF">GCK32_022775</name>
</gene>
<feature type="domain" description="TATA box binding protein associated factor (TAF) histone-like fold" evidence="12">
    <location>
        <begin position="70"/>
        <end position="135"/>
    </location>
</feature>
<dbReference type="InterPro" id="IPR001951">
    <property type="entry name" value="Histone_H4"/>
</dbReference>
<evidence type="ECO:0000256" key="3">
    <source>
        <dbReference type="ARBA" id="ARBA00004286"/>
    </source>
</evidence>
<evidence type="ECO:0000256" key="6">
    <source>
        <dbReference type="ARBA" id="ARBA00022454"/>
    </source>
</evidence>
<dbReference type="SUPFAM" id="SSF47113">
    <property type="entry name" value="Histone-fold"/>
    <property type="match status" value="1"/>
</dbReference>
<evidence type="ECO:0000313" key="14">
    <source>
        <dbReference type="EMBL" id="KAK5982593.1"/>
    </source>
</evidence>
<dbReference type="AlphaFoldDB" id="A0AAN8IT86"/>
<dbReference type="GO" id="GO:0005634">
    <property type="term" value="C:nucleus"/>
    <property type="evidence" value="ECO:0007669"/>
    <property type="project" value="UniProtKB-SubCell"/>
</dbReference>
<keyword evidence="7 10" id="KW-0238">DNA-binding</keyword>
<organism evidence="14 15">
    <name type="scientific">Trichostrongylus colubriformis</name>
    <name type="common">Black scour worm</name>
    <dbReference type="NCBI Taxonomy" id="6319"/>
    <lineage>
        <taxon>Eukaryota</taxon>
        <taxon>Metazoa</taxon>
        <taxon>Ecdysozoa</taxon>
        <taxon>Nematoda</taxon>
        <taxon>Chromadorea</taxon>
        <taxon>Rhabditida</taxon>
        <taxon>Rhabditina</taxon>
        <taxon>Rhabditomorpha</taxon>
        <taxon>Strongyloidea</taxon>
        <taxon>Trichostrongylidae</taxon>
        <taxon>Trichostrongylus</taxon>
    </lineage>
</organism>
<feature type="compositionally biased region" description="Basic and acidic residues" evidence="11">
    <location>
        <begin position="35"/>
        <end position="47"/>
    </location>
</feature>
<keyword evidence="15" id="KW-1185">Reference proteome</keyword>
<dbReference type="GO" id="GO:0000786">
    <property type="term" value="C:nucleosome"/>
    <property type="evidence" value="ECO:0007669"/>
    <property type="project" value="UniProtKB-KW"/>
</dbReference>
<evidence type="ECO:0000256" key="2">
    <source>
        <dbReference type="ARBA" id="ARBA00004123"/>
    </source>
</evidence>
<dbReference type="Pfam" id="PF02969">
    <property type="entry name" value="TAF"/>
    <property type="match status" value="1"/>
</dbReference>
<evidence type="ECO:0000256" key="4">
    <source>
        <dbReference type="ARBA" id="ARBA00006564"/>
    </source>
</evidence>
<reference evidence="14 15" key="1">
    <citation type="submission" date="2019-10" db="EMBL/GenBank/DDBJ databases">
        <title>Assembly and Annotation for the nematode Trichostrongylus colubriformis.</title>
        <authorList>
            <person name="Martin J."/>
        </authorList>
    </citation>
    <scope>NUCLEOTIDE SEQUENCE [LARGE SCALE GENOMIC DNA]</scope>
    <source>
        <strain evidence="14">G859</strain>
        <tissue evidence="14">Whole worm</tissue>
    </source>
</reference>
<keyword evidence="9 10" id="KW-0544">Nucleosome core</keyword>
<dbReference type="GO" id="GO:0003677">
    <property type="term" value="F:DNA binding"/>
    <property type="evidence" value="ECO:0007669"/>
    <property type="project" value="UniProtKB-KW"/>
</dbReference>
<dbReference type="SMART" id="SM00803">
    <property type="entry name" value="TAF"/>
    <property type="match status" value="1"/>
</dbReference>
<feature type="region of interest" description="Disordered" evidence="11">
    <location>
        <begin position="1"/>
        <end position="50"/>
    </location>
</feature>
<evidence type="ECO:0000256" key="10">
    <source>
        <dbReference type="RuleBase" id="RU000528"/>
    </source>
</evidence>
<dbReference type="EMBL" id="WIXE01004924">
    <property type="protein sequence ID" value="KAK5982593.1"/>
    <property type="molecule type" value="Genomic_DNA"/>
</dbReference>
<comment type="caution">
    <text evidence="14">The sequence shown here is derived from an EMBL/GenBank/DDBJ whole genome shotgun (WGS) entry which is preliminary data.</text>
</comment>
<dbReference type="PRINTS" id="PR00623">
    <property type="entry name" value="HISTONEH4"/>
</dbReference>
<dbReference type="GO" id="GO:0030527">
    <property type="term" value="F:structural constituent of chromatin"/>
    <property type="evidence" value="ECO:0007669"/>
    <property type="project" value="InterPro"/>
</dbReference>
<proteinExistence type="inferred from homology"/>
<evidence type="ECO:0000256" key="9">
    <source>
        <dbReference type="ARBA" id="ARBA00023269"/>
    </source>
</evidence>
<keyword evidence="6 10" id="KW-0158">Chromosome</keyword>
<dbReference type="EMBL" id="WIXE01020085">
    <property type="protein sequence ID" value="KAK5969497.1"/>
    <property type="molecule type" value="Genomic_DNA"/>
</dbReference>
<sequence length="145" mass="16402">MSVRRKSLDTDSPASSRSRRRKVSSTASLSSHNAGAEHHPITRESLQEGRPVLIVPPKPVQLKRRPVKNLPISRRFIRKIAVQGGVQRLRGDVCKESLTYLETFLDGIIADSIQYSIYGKRKTVQVEDVKNALKRRGLYVYGFDD</sequence>
<dbReference type="Proteomes" id="UP001331761">
    <property type="component" value="Unassembled WGS sequence"/>
</dbReference>
<dbReference type="GO" id="GO:0046982">
    <property type="term" value="F:protein heterodimerization activity"/>
    <property type="evidence" value="ECO:0007669"/>
    <property type="project" value="InterPro"/>
</dbReference>
<protein>
    <recommendedName>
        <fullName evidence="5 10">Histone H4</fullName>
    </recommendedName>
</protein>
<accession>A0AAN8IT86</accession>
<dbReference type="PANTHER" id="PTHR10484">
    <property type="entry name" value="HISTONE H4"/>
    <property type="match status" value="1"/>
</dbReference>
<evidence type="ECO:0000256" key="8">
    <source>
        <dbReference type="ARBA" id="ARBA00023242"/>
    </source>
</evidence>